<dbReference type="InterPro" id="IPR006311">
    <property type="entry name" value="TAT_signal"/>
</dbReference>
<feature type="region of interest" description="Disordered" evidence="1">
    <location>
        <begin position="88"/>
        <end position="107"/>
    </location>
</feature>
<dbReference type="AlphaFoldDB" id="A0A7D6C5T4"/>
<proteinExistence type="predicted"/>
<sequence>MNERIAPRASVVGKSRRRLSRAGLIAAITAAVVAAGAGTAAAVAYLTEETVAKGMPGAAVIFEDTDPSCTTTDHVVFDCTLSRAPKSDVLPNPAKQKKAKPAPQPTATDFTNVKQMFVDGQGNIAGGCNGEDAAGLHWICYAGQRAVTEGIIAQDLLGQHLEAPTRG</sequence>
<name>A0A7D6C5T4_9ACTN</name>
<protein>
    <submittedName>
        <fullName evidence="2">Uncharacterized protein</fullName>
    </submittedName>
</protein>
<accession>A0A7D6C5T4</accession>
<dbReference type="PROSITE" id="PS51318">
    <property type="entry name" value="TAT"/>
    <property type="match status" value="1"/>
</dbReference>
<organism evidence="2">
    <name type="scientific">Micromonospora carbonacea</name>
    <dbReference type="NCBI Taxonomy" id="47853"/>
    <lineage>
        <taxon>Bacteria</taxon>
        <taxon>Bacillati</taxon>
        <taxon>Actinomycetota</taxon>
        <taxon>Actinomycetes</taxon>
        <taxon>Micromonosporales</taxon>
        <taxon>Micromonosporaceae</taxon>
        <taxon>Micromonospora</taxon>
    </lineage>
</organism>
<evidence type="ECO:0000313" key="2">
    <source>
        <dbReference type="EMBL" id="QLJ98366.1"/>
    </source>
</evidence>
<evidence type="ECO:0000256" key="1">
    <source>
        <dbReference type="SAM" id="MobiDB-lite"/>
    </source>
</evidence>
<dbReference type="EMBL" id="CP058905">
    <property type="protein sequence ID" value="QLJ98366.1"/>
    <property type="molecule type" value="Genomic_DNA"/>
</dbReference>
<reference evidence="2" key="1">
    <citation type="submission" date="2020-08" db="EMBL/GenBank/DDBJ databases">
        <title>A bifunctional nitrone conjugated secondary metabolite targeting the ribosome.</title>
        <authorList>
            <person name="Limbrick E.M."/>
            <person name="Graf M."/>
            <person name="Derewacz D.K."/>
            <person name="Nguyen F."/>
            <person name="Spraggins J.M."/>
            <person name="Wieland M."/>
            <person name="Ynigez-Gutierrez A.E."/>
            <person name="Reisman B.J."/>
            <person name="Zinshteyn B."/>
            <person name="McCulloch K."/>
            <person name="Iverson T.M."/>
            <person name="Green R."/>
            <person name="Wilson D.N."/>
            <person name="Bachmann B.O."/>
        </authorList>
    </citation>
    <scope>NUCLEOTIDE SEQUENCE</scope>
    <source>
        <strain evidence="2">Africana</strain>
    </source>
</reference>
<gene>
    <name evidence="2" type="ORF">HZU44_27310</name>
</gene>